<dbReference type="InterPro" id="IPR006426">
    <property type="entry name" value="Asn_synth_AEB"/>
</dbReference>
<keyword evidence="4 9" id="KW-0547">Nucleotide-binding</keyword>
<keyword evidence="8" id="KW-0028">Amino-acid biosynthesis</keyword>
<dbReference type="Pfam" id="PF00733">
    <property type="entry name" value="Asn_synthase"/>
    <property type="match status" value="1"/>
</dbReference>
<evidence type="ECO:0000313" key="12">
    <source>
        <dbReference type="Proteomes" id="UP000232638"/>
    </source>
</evidence>
<dbReference type="GO" id="GO:0004066">
    <property type="term" value="F:asparagine synthase (glutamine-hydrolyzing) activity"/>
    <property type="evidence" value="ECO:0007669"/>
    <property type="project" value="UniProtKB-EC"/>
</dbReference>
<evidence type="ECO:0000256" key="2">
    <source>
        <dbReference type="ARBA" id="ARBA00005752"/>
    </source>
</evidence>
<name>A0A2K8UEH0_9GAMM</name>
<dbReference type="PANTHER" id="PTHR43284">
    <property type="entry name" value="ASPARAGINE SYNTHETASE (GLUTAMINE-HYDROLYZING)"/>
    <property type="match status" value="1"/>
</dbReference>
<sequence length="627" mass="71289">MCGIAGIIGPSLVSSEALLEAILPRLIHRGPDGAGTWSSVCDRVHLAHRRLSILDLSERGTQPMSDSSGRYVITYNGEIYNYLELRAELQRLGHVFHTGTDTEVILVAYRAWGEGCLQRFNGMFAFALYDTVTQCLFCARDRYGEKPLLFAAGPARFGFASEYKALLALPGIAPDYDEFRLLRGLHNASMGLDGDRQTVFNGIQQLLPAEAMVLDCRTLDYRIWRYWDLQPRAELAALSVADAVAQFRELLTDAVRIRMRSDVPVGSCLSGGLDSSAIVSLIRRFIHPEGEYHTFTGRFPGTAADEWHYAEPVIAASRVTSHVVLPTADGLAAELAEFIWYNELPVGSSSQYAQYCVFRLAKEQGITVLLDGQGADELLGGYEQYFRFYVQALTERGETERLRRELPAIRQRYPLALTPPARGWRDRLPFGLRRWLSHRLGIGTNLLYGLKPEVARRVAQENQRGRVARFDALSSALYQDSFSMYLTTLLRYGDRNSMAHSREVRLPFCDHRLAELVLSLPPQYLMGEVQTKRLLRESMRGILPEEVRTRWNKQGFRPPQESWFQGPLLALAEDLLHSRSFCESAYWDAPWWHRVLERLKRGETQLGWALWQPFIGEAWKRDFVGRC</sequence>
<organism evidence="11 12">
    <name type="scientific">Candidatus Thiodictyon syntrophicum</name>
    <dbReference type="NCBI Taxonomy" id="1166950"/>
    <lineage>
        <taxon>Bacteria</taxon>
        <taxon>Pseudomonadati</taxon>
        <taxon>Pseudomonadota</taxon>
        <taxon>Gammaproteobacteria</taxon>
        <taxon>Chromatiales</taxon>
        <taxon>Chromatiaceae</taxon>
        <taxon>Thiodictyon</taxon>
    </lineage>
</organism>
<dbReference type="InterPro" id="IPR033738">
    <property type="entry name" value="AsnB_N"/>
</dbReference>
<proteinExistence type="inferred from homology"/>
<dbReference type="KEGG" id="tsy:THSYN_24935"/>
<dbReference type="EC" id="6.3.5.4" evidence="3"/>
<dbReference type="InterPro" id="IPR014729">
    <property type="entry name" value="Rossmann-like_a/b/a_fold"/>
</dbReference>
<evidence type="ECO:0000256" key="4">
    <source>
        <dbReference type="ARBA" id="ARBA00022741"/>
    </source>
</evidence>
<comment type="pathway">
    <text evidence="1">Amino-acid biosynthesis; L-asparagine biosynthesis; L-asparagine from L-aspartate (L-Gln route): step 1/1.</text>
</comment>
<dbReference type="RefSeq" id="WP_100921544.1">
    <property type="nucleotide sequence ID" value="NZ_CP020370.1"/>
</dbReference>
<evidence type="ECO:0000313" key="11">
    <source>
        <dbReference type="EMBL" id="AUB83869.1"/>
    </source>
</evidence>
<accession>A0A2K8UEH0</accession>
<dbReference type="CDD" id="cd00712">
    <property type="entry name" value="AsnB"/>
    <property type="match status" value="1"/>
</dbReference>
<evidence type="ECO:0000259" key="10">
    <source>
        <dbReference type="PROSITE" id="PS51278"/>
    </source>
</evidence>
<comment type="catalytic activity">
    <reaction evidence="7">
        <text>L-aspartate + L-glutamine + ATP + H2O = L-asparagine + L-glutamate + AMP + diphosphate + H(+)</text>
        <dbReference type="Rhea" id="RHEA:12228"/>
        <dbReference type="ChEBI" id="CHEBI:15377"/>
        <dbReference type="ChEBI" id="CHEBI:15378"/>
        <dbReference type="ChEBI" id="CHEBI:29985"/>
        <dbReference type="ChEBI" id="CHEBI:29991"/>
        <dbReference type="ChEBI" id="CHEBI:30616"/>
        <dbReference type="ChEBI" id="CHEBI:33019"/>
        <dbReference type="ChEBI" id="CHEBI:58048"/>
        <dbReference type="ChEBI" id="CHEBI:58359"/>
        <dbReference type="ChEBI" id="CHEBI:456215"/>
        <dbReference type="EC" id="6.3.5.4"/>
    </reaction>
</comment>
<feature type="domain" description="Glutamine amidotransferase type-2" evidence="10">
    <location>
        <begin position="2"/>
        <end position="217"/>
    </location>
</feature>
<evidence type="ECO:0000256" key="6">
    <source>
        <dbReference type="ARBA" id="ARBA00022962"/>
    </source>
</evidence>
<reference evidence="11 12" key="1">
    <citation type="submission" date="2017-03" db="EMBL/GenBank/DDBJ databases">
        <title>Complete genome sequence of Candidatus 'Thiodictyon syntrophicum' sp. nov. strain Cad16T, a photolithoautotroph purple sulfur bacterium isolated from an alpine meromictic lake.</title>
        <authorList>
            <person name="Luedin S.M."/>
            <person name="Pothier J.F."/>
            <person name="Danza F."/>
            <person name="Storelli N."/>
            <person name="Wittwer M."/>
            <person name="Tonolla M."/>
        </authorList>
    </citation>
    <scope>NUCLEOTIDE SEQUENCE [LARGE SCALE GENOMIC DNA]</scope>
    <source>
        <strain evidence="11 12">Cad16T</strain>
    </source>
</reference>
<evidence type="ECO:0000256" key="7">
    <source>
        <dbReference type="ARBA" id="ARBA00048741"/>
    </source>
</evidence>
<dbReference type="PROSITE" id="PS51278">
    <property type="entry name" value="GATASE_TYPE_2"/>
    <property type="match status" value="1"/>
</dbReference>
<dbReference type="InterPro" id="IPR051786">
    <property type="entry name" value="ASN_synthetase/amidase"/>
</dbReference>
<dbReference type="InterPro" id="IPR017932">
    <property type="entry name" value="GATase_2_dom"/>
</dbReference>
<feature type="binding site" evidence="9">
    <location>
        <position position="101"/>
    </location>
    <ligand>
        <name>L-glutamine</name>
        <dbReference type="ChEBI" id="CHEBI:58359"/>
    </ligand>
</feature>
<dbReference type="Gene3D" id="3.40.50.620">
    <property type="entry name" value="HUPs"/>
    <property type="match status" value="1"/>
</dbReference>
<dbReference type="SUPFAM" id="SSF56235">
    <property type="entry name" value="N-terminal nucleophile aminohydrolases (Ntn hydrolases)"/>
    <property type="match status" value="1"/>
</dbReference>
<keyword evidence="5 9" id="KW-0067">ATP-binding</keyword>
<dbReference type="Proteomes" id="UP000232638">
    <property type="component" value="Chromosome"/>
</dbReference>
<dbReference type="InterPro" id="IPR029055">
    <property type="entry name" value="Ntn_hydrolases_N"/>
</dbReference>
<feature type="active site" description="For GATase activity" evidence="8">
    <location>
        <position position="2"/>
    </location>
</feature>
<keyword evidence="8" id="KW-0061">Asparagine biosynthesis</keyword>
<keyword evidence="12" id="KW-1185">Reference proteome</keyword>
<evidence type="ECO:0000256" key="8">
    <source>
        <dbReference type="PIRSR" id="PIRSR001589-1"/>
    </source>
</evidence>
<protein>
    <recommendedName>
        <fullName evidence="3">asparagine synthase (glutamine-hydrolyzing)</fullName>
        <ecNumber evidence="3">6.3.5.4</ecNumber>
    </recommendedName>
</protein>
<dbReference type="AlphaFoldDB" id="A0A2K8UEH0"/>
<gene>
    <name evidence="11" type="ORF">THSYN_24935</name>
</gene>
<dbReference type="CDD" id="cd01991">
    <property type="entry name" value="Asn_synthase_B_C"/>
    <property type="match status" value="1"/>
</dbReference>
<dbReference type="NCBIfam" id="TIGR01536">
    <property type="entry name" value="asn_synth_AEB"/>
    <property type="match status" value="1"/>
</dbReference>
<dbReference type="Gene3D" id="3.60.20.10">
    <property type="entry name" value="Glutamine Phosphoribosylpyrophosphate, subunit 1, domain 1"/>
    <property type="match status" value="1"/>
</dbReference>
<dbReference type="SUPFAM" id="SSF52402">
    <property type="entry name" value="Adenine nucleotide alpha hydrolases-like"/>
    <property type="match status" value="1"/>
</dbReference>
<dbReference type="GO" id="GO:0005524">
    <property type="term" value="F:ATP binding"/>
    <property type="evidence" value="ECO:0007669"/>
    <property type="project" value="UniProtKB-KW"/>
</dbReference>
<dbReference type="OrthoDB" id="9763290at2"/>
<dbReference type="PIRSF" id="PIRSF001589">
    <property type="entry name" value="Asn_synthetase_glu-h"/>
    <property type="match status" value="1"/>
</dbReference>
<evidence type="ECO:0000256" key="9">
    <source>
        <dbReference type="PIRSR" id="PIRSR001589-2"/>
    </source>
</evidence>
<dbReference type="PANTHER" id="PTHR43284:SF1">
    <property type="entry name" value="ASPARAGINE SYNTHETASE"/>
    <property type="match status" value="1"/>
</dbReference>
<dbReference type="EMBL" id="CP020370">
    <property type="protein sequence ID" value="AUB83869.1"/>
    <property type="molecule type" value="Genomic_DNA"/>
</dbReference>
<dbReference type="GO" id="GO:0006529">
    <property type="term" value="P:asparagine biosynthetic process"/>
    <property type="evidence" value="ECO:0007669"/>
    <property type="project" value="UniProtKB-KW"/>
</dbReference>
<dbReference type="GO" id="GO:0005829">
    <property type="term" value="C:cytosol"/>
    <property type="evidence" value="ECO:0007669"/>
    <property type="project" value="TreeGrafter"/>
</dbReference>
<dbReference type="InterPro" id="IPR001962">
    <property type="entry name" value="Asn_synthase"/>
</dbReference>
<evidence type="ECO:0000256" key="1">
    <source>
        <dbReference type="ARBA" id="ARBA00005187"/>
    </source>
</evidence>
<dbReference type="Pfam" id="PF13537">
    <property type="entry name" value="GATase_7"/>
    <property type="match status" value="1"/>
</dbReference>
<keyword evidence="6 8" id="KW-0315">Glutamine amidotransferase</keyword>
<comment type="similarity">
    <text evidence="2">Belongs to the asparagine synthetase family.</text>
</comment>
<evidence type="ECO:0000256" key="5">
    <source>
        <dbReference type="ARBA" id="ARBA00022840"/>
    </source>
</evidence>
<evidence type="ECO:0000256" key="3">
    <source>
        <dbReference type="ARBA" id="ARBA00012737"/>
    </source>
</evidence>